<sequence length="57" mass="6634">MHSLPIKMAVNTAWNLRRVLTAYELSFKPRSALLIKNPGGKTITVNNHNFFCRRDKY</sequence>
<comment type="caution">
    <text evidence="1">The sequence shown here is derived from an EMBL/GenBank/DDBJ whole genome shotgun (WGS) entry which is preliminary data.</text>
</comment>
<accession>W3V6J6</accession>
<gene>
    <name evidence="1" type="ORF">PTE_02686</name>
</gene>
<organism evidence="1 2">
    <name type="scientific">Photorhabdus khanii NC19</name>
    <dbReference type="NCBI Taxonomy" id="1004151"/>
    <lineage>
        <taxon>Bacteria</taxon>
        <taxon>Pseudomonadati</taxon>
        <taxon>Pseudomonadota</taxon>
        <taxon>Gammaproteobacteria</taxon>
        <taxon>Enterobacterales</taxon>
        <taxon>Morganellaceae</taxon>
        <taxon>Photorhabdus</taxon>
    </lineage>
</organism>
<reference evidence="1 2" key="1">
    <citation type="submission" date="2013-11" db="EMBL/GenBank/DDBJ databases">
        <title>Elucidation of the Photorhabdus temperata genome and generation of transposon mutant library to identify motility mutants.</title>
        <authorList>
            <person name="Hurst S.G.IV."/>
            <person name="Micheals B."/>
            <person name="Abebe-Akele F."/>
            <person name="Rowedder H."/>
            <person name="Bullock H."/>
            <person name="Jackobeck R."/>
            <person name="Janicki E."/>
            <person name="Tisa L.S."/>
        </authorList>
    </citation>
    <scope>NUCLEOTIDE SEQUENCE [LARGE SCALE GENOMIC DNA]</scope>
    <source>
        <strain evidence="1 2">NC19</strain>
    </source>
</reference>
<dbReference type="EMBL" id="AYSJ01000013">
    <property type="protein sequence ID" value="ETS30740.1"/>
    <property type="molecule type" value="Genomic_DNA"/>
</dbReference>
<name>W3V6J6_9GAMM</name>
<keyword evidence="2" id="KW-1185">Reference proteome</keyword>
<dbReference type="Proteomes" id="UP000018957">
    <property type="component" value="Unassembled WGS sequence"/>
</dbReference>
<proteinExistence type="predicted"/>
<evidence type="ECO:0000313" key="2">
    <source>
        <dbReference type="Proteomes" id="UP000018957"/>
    </source>
</evidence>
<evidence type="ECO:0000313" key="1">
    <source>
        <dbReference type="EMBL" id="ETS30740.1"/>
    </source>
</evidence>
<protein>
    <submittedName>
        <fullName evidence="1">Uncharacterized protein</fullName>
    </submittedName>
</protein>
<dbReference type="AlphaFoldDB" id="W3V6J6"/>